<evidence type="ECO:0008006" key="4">
    <source>
        <dbReference type="Google" id="ProtNLM"/>
    </source>
</evidence>
<organism evidence="2 3">
    <name type="scientific">Deinococcus peraridilitoris (strain DSM 19664 / LMG 22246 / CIP 109416 / KR-200)</name>
    <dbReference type="NCBI Taxonomy" id="937777"/>
    <lineage>
        <taxon>Bacteria</taxon>
        <taxon>Thermotogati</taxon>
        <taxon>Deinococcota</taxon>
        <taxon>Deinococci</taxon>
        <taxon>Deinococcales</taxon>
        <taxon>Deinococcaceae</taxon>
        <taxon>Deinococcus</taxon>
    </lineage>
</organism>
<dbReference type="SUPFAM" id="SSF49464">
    <property type="entry name" value="Carboxypeptidase regulatory domain-like"/>
    <property type="match status" value="1"/>
</dbReference>
<feature type="signal peptide" evidence="1">
    <location>
        <begin position="1"/>
        <end position="25"/>
    </location>
</feature>
<reference evidence="3" key="1">
    <citation type="submission" date="2012-03" db="EMBL/GenBank/DDBJ databases">
        <title>Complete sequence of chromosome of Deinococcus peraridilitoris DSM 19664.</title>
        <authorList>
            <person name="Lucas S."/>
            <person name="Copeland A."/>
            <person name="Lapidus A."/>
            <person name="Glavina del Rio T."/>
            <person name="Dalin E."/>
            <person name="Tice H."/>
            <person name="Bruce D."/>
            <person name="Goodwin L."/>
            <person name="Pitluck S."/>
            <person name="Peters L."/>
            <person name="Mikhailova N."/>
            <person name="Lu M."/>
            <person name="Kyrpides N."/>
            <person name="Mavromatis K."/>
            <person name="Ivanova N."/>
            <person name="Brettin T."/>
            <person name="Detter J.C."/>
            <person name="Han C."/>
            <person name="Larimer F."/>
            <person name="Land M."/>
            <person name="Hauser L."/>
            <person name="Markowitz V."/>
            <person name="Cheng J.-F."/>
            <person name="Hugenholtz P."/>
            <person name="Woyke T."/>
            <person name="Wu D."/>
            <person name="Pukall R."/>
            <person name="Steenblock K."/>
            <person name="Brambilla E."/>
            <person name="Klenk H.-P."/>
            <person name="Eisen J.A."/>
        </authorList>
    </citation>
    <scope>NUCLEOTIDE SEQUENCE [LARGE SCALE GENOMIC DNA]</scope>
    <source>
        <strain evidence="3">DSM 19664 / LMG 22246 / CIP 109416 / KR-200</strain>
    </source>
</reference>
<feature type="chain" id="PRO_5003939531" description="Carboxypeptidase regulatory-like domain-containing protein" evidence="1">
    <location>
        <begin position="26"/>
        <end position="263"/>
    </location>
</feature>
<keyword evidence="3" id="KW-1185">Reference proteome</keyword>
<protein>
    <recommendedName>
        <fullName evidence="4">Carboxypeptidase regulatory-like domain-containing protein</fullName>
    </recommendedName>
</protein>
<evidence type="ECO:0000313" key="3">
    <source>
        <dbReference type="Proteomes" id="UP000010467"/>
    </source>
</evidence>
<evidence type="ECO:0000313" key="2">
    <source>
        <dbReference type="EMBL" id="AFZ67606.1"/>
    </source>
</evidence>
<gene>
    <name evidence="2" type="ordered locus">Deipe_2116</name>
</gene>
<name>L0A1B2_DEIPD</name>
<dbReference type="RefSeq" id="WP_015235911.1">
    <property type="nucleotide sequence ID" value="NC_019793.1"/>
</dbReference>
<dbReference type="STRING" id="937777.Deipe_2116"/>
<accession>L0A1B2</accession>
<sequence>MRNPRTWLGLGTLALSLVACGGATATPGSGGTGGTAPGGGTNATPQSYVVRGQAVDATGKPLSDVKITLDNTIYYNAAITGRTAADGRYDLRVQQGSWRAYAQITRAYHGRNYTMYLHPDNSDSFAGIDGAVRNFTWKLTGAQAEPLTGTYGATVVGFWGDHNSDYSTVVLYFEPNGPLIDGSTTEPFAARLGSDGARVNEIADIPLGRYRIAGFHVVQGQDPVPLLIRKRNTGEYAQTLDGLFDPEHPTCGKLCLQVEVVFP</sequence>
<dbReference type="AlphaFoldDB" id="L0A1B2"/>
<dbReference type="eggNOG" id="ENOG502ZPE3">
    <property type="taxonomic scope" value="Bacteria"/>
</dbReference>
<dbReference type="EMBL" id="CP003382">
    <property type="protein sequence ID" value="AFZ67606.1"/>
    <property type="molecule type" value="Genomic_DNA"/>
</dbReference>
<dbReference type="KEGG" id="dpd:Deipe_2116"/>
<dbReference type="InterPro" id="IPR008969">
    <property type="entry name" value="CarboxyPept-like_regulatory"/>
</dbReference>
<dbReference type="PATRIC" id="fig|937777.3.peg.2120"/>
<dbReference type="HOGENOM" id="CLU_082101_0_0_0"/>
<proteinExistence type="predicted"/>
<dbReference type="PROSITE" id="PS51257">
    <property type="entry name" value="PROKAR_LIPOPROTEIN"/>
    <property type="match status" value="1"/>
</dbReference>
<dbReference type="Gene3D" id="2.60.40.1120">
    <property type="entry name" value="Carboxypeptidase-like, regulatory domain"/>
    <property type="match status" value="1"/>
</dbReference>
<dbReference type="Proteomes" id="UP000010467">
    <property type="component" value="Chromosome"/>
</dbReference>
<evidence type="ECO:0000256" key="1">
    <source>
        <dbReference type="SAM" id="SignalP"/>
    </source>
</evidence>
<keyword evidence="1" id="KW-0732">Signal</keyword>
<dbReference type="OrthoDB" id="939978at2"/>